<dbReference type="OMA" id="MAKFFPN"/>
<dbReference type="Gene3D" id="3.40.50.720">
    <property type="entry name" value="NAD(P)-binding Rossmann-like Domain"/>
    <property type="match status" value="1"/>
</dbReference>
<keyword evidence="2" id="KW-0560">Oxidoreductase</keyword>
<dbReference type="PANTHER" id="PTHR47706:SF9">
    <property type="entry name" value="NMRA-LIKE DOMAIN-CONTAINING PROTEIN-RELATED"/>
    <property type="match status" value="1"/>
</dbReference>
<evidence type="ECO:0000256" key="1">
    <source>
        <dbReference type="ARBA" id="ARBA00022857"/>
    </source>
</evidence>
<evidence type="ECO:0000313" key="4">
    <source>
        <dbReference type="EnsemblProtists" id="PYU1_T005094"/>
    </source>
</evidence>
<dbReference type="PANTHER" id="PTHR47706">
    <property type="entry name" value="NMRA-LIKE FAMILY PROTEIN"/>
    <property type="match status" value="1"/>
</dbReference>
<accession>K3WJF2</accession>
<reference evidence="5" key="1">
    <citation type="journal article" date="2010" name="Genome Biol.">
        <title>Genome sequence of the necrotrophic plant pathogen Pythium ultimum reveals original pathogenicity mechanisms and effector repertoire.</title>
        <authorList>
            <person name="Levesque C.A."/>
            <person name="Brouwer H."/>
            <person name="Cano L."/>
            <person name="Hamilton J.P."/>
            <person name="Holt C."/>
            <person name="Huitema E."/>
            <person name="Raffaele S."/>
            <person name="Robideau G.P."/>
            <person name="Thines M."/>
            <person name="Win J."/>
            <person name="Zerillo M.M."/>
            <person name="Beakes G.W."/>
            <person name="Boore J.L."/>
            <person name="Busam D."/>
            <person name="Dumas B."/>
            <person name="Ferriera S."/>
            <person name="Fuerstenberg S.I."/>
            <person name="Gachon C.M."/>
            <person name="Gaulin E."/>
            <person name="Govers F."/>
            <person name="Grenville-Briggs L."/>
            <person name="Horner N."/>
            <person name="Hostetler J."/>
            <person name="Jiang R.H."/>
            <person name="Johnson J."/>
            <person name="Krajaejun T."/>
            <person name="Lin H."/>
            <person name="Meijer H.J."/>
            <person name="Moore B."/>
            <person name="Morris P."/>
            <person name="Phuntmart V."/>
            <person name="Puiu D."/>
            <person name="Shetty J."/>
            <person name="Stajich J.E."/>
            <person name="Tripathy S."/>
            <person name="Wawra S."/>
            <person name="van West P."/>
            <person name="Whitty B.R."/>
            <person name="Coutinho P.M."/>
            <person name="Henrissat B."/>
            <person name="Martin F."/>
            <person name="Thomas P.D."/>
            <person name="Tyler B.M."/>
            <person name="De Vries R.P."/>
            <person name="Kamoun S."/>
            <person name="Yandell M."/>
            <person name="Tisserat N."/>
            <person name="Buell C.R."/>
        </authorList>
    </citation>
    <scope>NUCLEOTIDE SEQUENCE</scope>
    <source>
        <strain evidence="5">DAOM:BR144</strain>
    </source>
</reference>
<reference evidence="4" key="3">
    <citation type="submission" date="2015-02" db="UniProtKB">
        <authorList>
            <consortium name="EnsemblProtists"/>
        </authorList>
    </citation>
    <scope>IDENTIFICATION</scope>
    <source>
        <strain evidence="4">DAOM BR144</strain>
    </source>
</reference>
<dbReference type="InParanoid" id="K3WJF2"/>
<dbReference type="AlphaFoldDB" id="K3WJF2"/>
<dbReference type="HOGENOM" id="CLU_044876_6_1_1"/>
<dbReference type="GO" id="GO:0016491">
    <property type="term" value="F:oxidoreductase activity"/>
    <property type="evidence" value="ECO:0007669"/>
    <property type="project" value="UniProtKB-KW"/>
</dbReference>
<dbReference type="VEuPathDB" id="FungiDB:PYU1_G005083"/>
<dbReference type="Proteomes" id="UP000019132">
    <property type="component" value="Unassembled WGS sequence"/>
</dbReference>
<dbReference type="InterPro" id="IPR036291">
    <property type="entry name" value="NAD(P)-bd_dom_sf"/>
</dbReference>
<feature type="domain" description="NmrA-like" evidence="3">
    <location>
        <begin position="12"/>
        <end position="231"/>
    </location>
</feature>
<protein>
    <recommendedName>
        <fullName evidence="3">NmrA-like domain-containing protein</fullName>
    </recommendedName>
</protein>
<dbReference type="eggNOG" id="ENOG502RYV7">
    <property type="taxonomic scope" value="Eukaryota"/>
</dbReference>
<proteinExistence type="predicted"/>
<evidence type="ECO:0000259" key="3">
    <source>
        <dbReference type="Pfam" id="PF05368"/>
    </source>
</evidence>
<dbReference type="EnsemblProtists" id="PYU1_T005094">
    <property type="protein sequence ID" value="PYU1_T005094"/>
    <property type="gene ID" value="PYU1_G005083"/>
</dbReference>
<organism evidence="4 5">
    <name type="scientific">Globisporangium ultimum (strain ATCC 200006 / CBS 805.95 / DAOM BR144)</name>
    <name type="common">Pythium ultimum</name>
    <dbReference type="NCBI Taxonomy" id="431595"/>
    <lineage>
        <taxon>Eukaryota</taxon>
        <taxon>Sar</taxon>
        <taxon>Stramenopiles</taxon>
        <taxon>Oomycota</taxon>
        <taxon>Peronosporomycetes</taxon>
        <taxon>Pythiales</taxon>
        <taxon>Pythiaceae</taxon>
        <taxon>Globisporangium</taxon>
    </lineage>
</organism>
<name>K3WJF2_GLOUD</name>
<sequence length="283" mass="31075">MAPFSSFALIGVGTIGSFVATELLKQKNVSVKLFTRDDTKPELEPFKQQGAVIVKVDYSNHEELKKALSGVQVVVSTVSHSFLEGQVDIGRAAKEAGVQLFVPSEYGVATLEGFEAPKQVVRDALEEMQLPYTIFLPGFFADIFHTFFDFNYAEGYIHVYGTGKSKMSLTSRVDVARFMSHVLTTAEPVDLAWATLSFEGDRLAPLDIAALAEKKLGKPIAIKYHDYAETKAKAESDFRAFLAVLAEDGKGLAGTVDEVQRTIAKFFPAWSPQKYDALFIPSA</sequence>
<reference evidence="5" key="2">
    <citation type="submission" date="2010-04" db="EMBL/GenBank/DDBJ databases">
        <authorList>
            <person name="Buell R."/>
            <person name="Hamilton J."/>
            <person name="Hostetler J."/>
        </authorList>
    </citation>
    <scope>NUCLEOTIDE SEQUENCE [LARGE SCALE GENOMIC DNA]</scope>
    <source>
        <strain evidence="5">DAOM:BR144</strain>
    </source>
</reference>
<dbReference type="Pfam" id="PF05368">
    <property type="entry name" value="NmrA"/>
    <property type="match status" value="1"/>
</dbReference>
<evidence type="ECO:0000256" key="2">
    <source>
        <dbReference type="ARBA" id="ARBA00023002"/>
    </source>
</evidence>
<evidence type="ECO:0000313" key="5">
    <source>
        <dbReference type="Proteomes" id="UP000019132"/>
    </source>
</evidence>
<dbReference type="EMBL" id="GL376564">
    <property type="status" value="NOT_ANNOTATED_CDS"/>
    <property type="molecule type" value="Genomic_DNA"/>
</dbReference>
<dbReference type="Gene3D" id="3.90.25.10">
    <property type="entry name" value="UDP-galactose 4-epimerase, domain 1"/>
    <property type="match status" value="1"/>
</dbReference>
<keyword evidence="1" id="KW-0521">NADP</keyword>
<keyword evidence="5" id="KW-1185">Reference proteome</keyword>
<dbReference type="InterPro" id="IPR008030">
    <property type="entry name" value="NmrA-like"/>
</dbReference>
<dbReference type="STRING" id="431595.K3WJF2"/>
<dbReference type="InterPro" id="IPR051609">
    <property type="entry name" value="NmrA/Isoflavone_reductase-like"/>
</dbReference>
<dbReference type="SUPFAM" id="SSF51735">
    <property type="entry name" value="NAD(P)-binding Rossmann-fold domains"/>
    <property type="match status" value="1"/>
</dbReference>